<keyword evidence="1" id="KW-1133">Transmembrane helix</keyword>
<sequence length="408" mass="46473">MHDCVSPTMKFLVFFLSVANAAVFVKDVTDQLSSTRERMALYQNLSPSLVKFGSHQISPYHTDPTCVSVYRTNDWFFAGCELPPHCLGKVVSIIEKKWYGQETVFCHSSYHPDKTETYEFYSIDFPISKRTVKPKKPVELHGKVIPIIKNLHPVSFFEYFVVARNSSGFGLVPNFCMDRLRNGTQLPKNVKLRHESDRVCVDIVSHDEHDCHPVMFPTVMQMIMHYNFPVEFDDVPFSQGSYAATNCKAMGADAYMSEHASQKPVHVLDKIGGSFMVTFERLSSDSRMFVVKNSQRLGTTESRCYDFHTHYTSPLSSILSQVGAFLRDELVELLMFLKKLAKPIAEIFLFVVSELLTLFTDLIPYTGDFYTGLFVFLVVYIASFNVGVSALVGLLVYLFRIYLDSVIF</sequence>
<name>A0A1S5UPB4_9VIRU</name>
<keyword evidence="1" id="KW-0472">Membrane</keyword>
<keyword evidence="1" id="KW-0812">Transmembrane</keyword>
<dbReference type="InterPro" id="IPR032433">
    <property type="entry name" value="DiSB-ORF2_chro"/>
</dbReference>
<protein>
    <recommendedName>
        <fullName evidence="2">Putative virion glycoprotein N-terminal domain-containing protein</fullName>
    </recommendedName>
</protein>
<evidence type="ECO:0000313" key="3">
    <source>
        <dbReference type="EMBL" id="AQM55374.1"/>
    </source>
</evidence>
<feature type="transmembrane region" description="Helical" evidence="1">
    <location>
        <begin position="373"/>
        <end position="399"/>
    </location>
</feature>
<dbReference type="Pfam" id="PF16506">
    <property type="entry name" value="DiSB-ORF2_chro"/>
    <property type="match status" value="1"/>
</dbReference>
<reference evidence="3" key="1">
    <citation type="journal article" date="2017" name="Virology">
        <title>Genetic characterization, molecular epidemiology, and phylogenetic relationships of insect-specific viruses in the taxon Negevirus.</title>
        <authorList>
            <person name="Nunes M.R."/>
            <person name="Contreras-Gutierrez M.A."/>
            <person name="Guzman H."/>
            <person name="Martins L.C."/>
            <person name="Barbirato M.F."/>
            <person name="Savit C."/>
            <person name="Balta V."/>
            <person name="Uribe S."/>
            <person name="Vivero R."/>
            <person name="Suaza J.D."/>
            <person name="Oliveira H."/>
            <person name="Nunes Neto J.P."/>
            <person name="Carvalho V.L."/>
            <person name="da Silva S.P."/>
            <person name="Cardoso J.F."/>
            <person name="de Oliveira R.S."/>
            <person name="da Silva Lemos P."/>
            <person name="Wood T.G."/>
            <person name="Widen S.G."/>
            <person name="Vasconcelos P.F."/>
            <person name="Fish D."/>
            <person name="Vasilakis N."/>
            <person name="Tesh R.B."/>
        </authorList>
    </citation>
    <scope>NUCLEOTIDE SEQUENCE</scope>
    <source>
        <strain evidence="3">EVG5-53</strain>
    </source>
</reference>
<organism evidence="3">
    <name type="scientific">Piura virus</name>
    <dbReference type="NCBI Taxonomy" id="1170425"/>
    <lineage>
        <taxon>Viruses</taxon>
        <taxon>Riboviria</taxon>
        <taxon>Negevirus</taxon>
    </lineage>
</organism>
<dbReference type="EMBL" id="KX518798">
    <property type="protein sequence ID" value="AQM55374.1"/>
    <property type="molecule type" value="Genomic_RNA"/>
</dbReference>
<proteinExistence type="predicted"/>
<evidence type="ECO:0000256" key="1">
    <source>
        <dbReference type="SAM" id="Phobius"/>
    </source>
</evidence>
<feature type="transmembrane region" description="Helical" evidence="1">
    <location>
        <begin position="347"/>
        <end position="367"/>
    </location>
</feature>
<accession>A0A1S5UPB4</accession>
<feature type="domain" description="Putative virion glycoprotein N-terminal" evidence="2">
    <location>
        <begin position="66"/>
        <end position="350"/>
    </location>
</feature>
<evidence type="ECO:0000259" key="2">
    <source>
        <dbReference type="Pfam" id="PF16506"/>
    </source>
</evidence>